<evidence type="ECO:0000256" key="1">
    <source>
        <dbReference type="SAM" id="MobiDB-lite"/>
    </source>
</evidence>
<proteinExistence type="predicted"/>
<organism evidence="2 3">
    <name type="scientific">Jeotgalicoccus saudimassiliensis</name>
    <dbReference type="NCBI Taxonomy" id="1461582"/>
    <lineage>
        <taxon>Bacteria</taxon>
        <taxon>Bacillati</taxon>
        <taxon>Bacillota</taxon>
        <taxon>Bacilli</taxon>
        <taxon>Bacillales</taxon>
        <taxon>Staphylococcaceae</taxon>
        <taxon>Jeotgalicoccus</taxon>
    </lineage>
</organism>
<dbReference type="EMBL" id="CCSE01000001">
    <property type="protein sequence ID" value="CDZ98963.1"/>
    <property type="molecule type" value="Genomic_DNA"/>
</dbReference>
<protein>
    <submittedName>
        <fullName evidence="2">Uncharacterized protein</fullName>
    </submittedName>
</protein>
<dbReference type="HOGENOM" id="CLU_854641_0_0_9"/>
<feature type="region of interest" description="Disordered" evidence="1">
    <location>
        <begin position="155"/>
        <end position="174"/>
    </location>
</feature>
<evidence type="ECO:0000313" key="3">
    <source>
        <dbReference type="Proteomes" id="UP000044136"/>
    </source>
</evidence>
<dbReference type="eggNOG" id="ENOG50337TN">
    <property type="taxonomic scope" value="Bacteria"/>
</dbReference>
<feature type="compositionally biased region" description="Basic and acidic residues" evidence="1">
    <location>
        <begin position="255"/>
        <end position="279"/>
    </location>
</feature>
<dbReference type="AlphaFoldDB" id="A0A078LUV4"/>
<reference evidence="2 3" key="1">
    <citation type="submission" date="2014-07" db="EMBL/GenBank/DDBJ databases">
        <authorList>
            <person name="Urmite Genomes Urmite Genomes"/>
        </authorList>
    </citation>
    <scope>NUCLEOTIDE SEQUENCE [LARGE SCALE GENOMIC DNA]</scope>
    <source>
        <strain evidence="2 3">13MG44_air</strain>
    </source>
</reference>
<feature type="region of interest" description="Disordered" evidence="1">
    <location>
        <begin position="79"/>
        <end position="139"/>
    </location>
</feature>
<feature type="region of interest" description="Disordered" evidence="1">
    <location>
        <begin position="232"/>
        <end position="305"/>
    </location>
</feature>
<name>A0A078LUV4_9STAP</name>
<gene>
    <name evidence="2" type="ORF">BN1048_00082</name>
</gene>
<sequence length="325" mass="37731">MNKKLKMLATIIPLIAVPLFNERKKITKHPDMQKLGSVSESVYNRVKDSTTDAASTAYETTKNTAQNIGSKVSNTLEERSYNKEVKSYRKSLEKEESLEKRFEKDKAAHKEKRNADNDDKSRSFVPKIFQSHSEKSAEEIKDGMTVSDELMDASEETPDINTGKLTEPDNQEPDYGEMYMFEDIEEEPENTLEDDKVQNELVPYTGNEIQINESSEKMTNIQEINEEKVLNNTEFTRDSNEQPDETLPLRQQHKNILDPRSAARDKYVAEKKKEKEELRNSNNLFNKHRRMNLEHSNKRTRTVTDGSAYVKDKSIKNYEELMFNK</sequence>
<dbReference type="Proteomes" id="UP000044136">
    <property type="component" value="Unassembled WGS sequence"/>
</dbReference>
<evidence type="ECO:0000313" key="2">
    <source>
        <dbReference type="EMBL" id="CDZ98963.1"/>
    </source>
</evidence>
<keyword evidence="3" id="KW-1185">Reference proteome</keyword>
<dbReference type="OrthoDB" id="2418709at2"/>
<feature type="compositionally biased region" description="Basic and acidic residues" evidence="1">
    <location>
        <begin position="79"/>
        <end position="122"/>
    </location>
</feature>
<accession>A0A078LUV4</accession>
<dbReference type="STRING" id="1461582.BN1048_00082"/>
<dbReference type="RefSeq" id="WP_035807377.1">
    <property type="nucleotide sequence ID" value="NZ_CCSE01000001.1"/>
</dbReference>